<dbReference type="Proteomes" id="UP000017861">
    <property type="component" value="Unassembled WGS sequence"/>
</dbReference>
<reference evidence="2 3" key="1">
    <citation type="journal article" date="2014" name="Genome Announc.">
        <title>Trypanosoma cruzi Clone Dm28c Draft Genome Sequence.</title>
        <authorList>
            <person name="Grisard E.C."/>
            <person name="Teixeira S.M."/>
            <person name="de Almeida L.G."/>
            <person name="Stoco P.H."/>
            <person name="Gerber A.L."/>
            <person name="Talavera-Lopez C."/>
            <person name="Lima O.C."/>
            <person name="Andersson B."/>
            <person name="de Vasconcelos A.T."/>
        </authorList>
    </citation>
    <scope>NUCLEOTIDE SEQUENCE [LARGE SCALE GENOMIC DNA]</scope>
    <source>
        <strain evidence="2 3">Dm28c</strain>
    </source>
</reference>
<protein>
    <submittedName>
        <fullName evidence="2">Uncharacterized protein</fullName>
    </submittedName>
</protein>
<comment type="caution">
    <text evidence="2">The sequence shown here is derived from an EMBL/GenBank/DDBJ whole genome shotgun (WGS) entry which is preliminary data.</text>
</comment>
<feature type="region of interest" description="Disordered" evidence="1">
    <location>
        <begin position="1"/>
        <end position="56"/>
    </location>
</feature>
<evidence type="ECO:0000313" key="2">
    <source>
        <dbReference type="EMBL" id="ESS60860.1"/>
    </source>
</evidence>
<proteinExistence type="predicted"/>
<name>V5AJN2_TRYCR</name>
<gene>
    <name evidence="2" type="ORF">TCDM_11591</name>
</gene>
<dbReference type="AlphaFoldDB" id="V5AJN2"/>
<sequence>MHCGYPRSSSSHRQHNEQRHTHSRNGPVPHTVPAARTRAHRRPHPQTQPGNKRAVVVCRTRPVDRNSSFQNPFLQMANPVTRLR</sequence>
<dbReference type="EMBL" id="AYLP01000382">
    <property type="protein sequence ID" value="ESS60860.1"/>
    <property type="molecule type" value="Genomic_DNA"/>
</dbReference>
<accession>V5AJN2</accession>
<dbReference type="VEuPathDB" id="TriTrypDB:TCDM_11591"/>
<organism evidence="2 3">
    <name type="scientific">Trypanosoma cruzi Dm28c</name>
    <dbReference type="NCBI Taxonomy" id="1416333"/>
    <lineage>
        <taxon>Eukaryota</taxon>
        <taxon>Discoba</taxon>
        <taxon>Euglenozoa</taxon>
        <taxon>Kinetoplastea</taxon>
        <taxon>Metakinetoplastina</taxon>
        <taxon>Trypanosomatida</taxon>
        <taxon>Trypanosomatidae</taxon>
        <taxon>Trypanosoma</taxon>
        <taxon>Schizotrypanum</taxon>
    </lineage>
</organism>
<evidence type="ECO:0000256" key="1">
    <source>
        <dbReference type="SAM" id="MobiDB-lite"/>
    </source>
</evidence>
<evidence type="ECO:0000313" key="3">
    <source>
        <dbReference type="Proteomes" id="UP000017861"/>
    </source>
</evidence>